<feature type="transmembrane region" description="Helical" evidence="2">
    <location>
        <begin position="116"/>
        <end position="133"/>
    </location>
</feature>
<feature type="compositionally biased region" description="Low complexity" evidence="1">
    <location>
        <begin position="245"/>
        <end position="257"/>
    </location>
</feature>
<feature type="transmembrane region" description="Helical" evidence="2">
    <location>
        <begin position="18"/>
        <end position="36"/>
    </location>
</feature>
<dbReference type="OrthoDB" id="1765330at2"/>
<feature type="transmembrane region" description="Helical" evidence="2">
    <location>
        <begin position="163"/>
        <end position="182"/>
    </location>
</feature>
<feature type="region of interest" description="Disordered" evidence="1">
    <location>
        <begin position="195"/>
        <end position="309"/>
    </location>
</feature>
<dbReference type="AlphaFoldDB" id="A0A1M4XQ76"/>
<sequence>MNYIGKYLGDLGGLTDKYSSILMTVGIVFALLNCFFGYKLRKVWITLVGALAGAAAGGAAGYYFLKDVKLSAAAAAGGAILLAVFAFQIYRLGLFVLCGGLTYWMLGQLFAADTSMARGICIVAGVVIGVLALQYERIIVILTTGICGGFGASRLLFTMTGRGAGFLAVLVGLILAALGILFQYQLGTKRGKEEFEKDSQSLFHRDGKSRGRSRRRKKSLRDYLPSRRKKKKKKRVMTDTTENVQTSSSRQSRGTGSTKKKSGTNSERPQSSNRNKLNQEPEAENLEESNFPESSQKRTREGYENPLDMDEIAKMISKDVQKIYEDQDEK</sequence>
<dbReference type="Proteomes" id="UP000184245">
    <property type="component" value="Unassembled WGS sequence"/>
</dbReference>
<organism evidence="3 4">
    <name type="scientific">Lactonifactor longoviformis DSM 17459</name>
    <dbReference type="NCBI Taxonomy" id="1122155"/>
    <lineage>
        <taxon>Bacteria</taxon>
        <taxon>Bacillati</taxon>
        <taxon>Bacillota</taxon>
        <taxon>Clostridia</taxon>
        <taxon>Eubacteriales</taxon>
        <taxon>Clostridiaceae</taxon>
        <taxon>Lactonifactor</taxon>
    </lineage>
</organism>
<dbReference type="EMBL" id="FQVI01000009">
    <property type="protein sequence ID" value="SHE95605.1"/>
    <property type="molecule type" value="Genomic_DNA"/>
</dbReference>
<dbReference type="STRING" id="1122155.SAMN02745158_02073"/>
<feature type="transmembrane region" description="Helical" evidence="2">
    <location>
        <begin position="43"/>
        <end position="64"/>
    </location>
</feature>
<evidence type="ECO:0000313" key="3">
    <source>
        <dbReference type="EMBL" id="SHE95605.1"/>
    </source>
</evidence>
<feature type="transmembrane region" description="Helical" evidence="2">
    <location>
        <begin position="92"/>
        <end position="110"/>
    </location>
</feature>
<feature type="transmembrane region" description="Helical" evidence="2">
    <location>
        <begin position="70"/>
        <end position="87"/>
    </location>
</feature>
<protein>
    <submittedName>
        <fullName evidence="3">Uncharacterized protein</fullName>
    </submittedName>
</protein>
<feature type="compositionally biased region" description="Basic and acidic residues" evidence="1">
    <location>
        <begin position="195"/>
        <end position="209"/>
    </location>
</feature>
<keyword evidence="4" id="KW-1185">Reference proteome</keyword>
<name>A0A1M4XQ76_9CLOT</name>
<evidence type="ECO:0000256" key="1">
    <source>
        <dbReference type="SAM" id="MobiDB-lite"/>
    </source>
</evidence>
<feature type="compositionally biased region" description="Polar residues" evidence="1">
    <location>
        <begin position="263"/>
        <end position="278"/>
    </location>
</feature>
<feature type="compositionally biased region" description="Basic residues" evidence="1">
    <location>
        <begin position="226"/>
        <end position="235"/>
    </location>
</feature>
<reference evidence="3 4" key="1">
    <citation type="submission" date="2016-11" db="EMBL/GenBank/DDBJ databases">
        <authorList>
            <person name="Jaros S."/>
            <person name="Januszkiewicz K."/>
            <person name="Wedrychowicz H."/>
        </authorList>
    </citation>
    <scope>NUCLEOTIDE SEQUENCE [LARGE SCALE GENOMIC DNA]</scope>
    <source>
        <strain evidence="3 4">DSM 17459</strain>
    </source>
</reference>
<dbReference type="RefSeq" id="WP_072851360.1">
    <property type="nucleotide sequence ID" value="NZ_FQVI01000009.1"/>
</dbReference>
<accession>A0A1M4XQ76</accession>
<keyword evidence="2" id="KW-1133">Transmembrane helix</keyword>
<evidence type="ECO:0000256" key="2">
    <source>
        <dbReference type="SAM" id="Phobius"/>
    </source>
</evidence>
<feature type="compositionally biased region" description="Basic residues" evidence="1">
    <location>
        <begin position="210"/>
        <end position="219"/>
    </location>
</feature>
<keyword evidence="2" id="KW-0812">Transmembrane</keyword>
<feature type="transmembrane region" description="Helical" evidence="2">
    <location>
        <begin position="138"/>
        <end position="157"/>
    </location>
</feature>
<keyword evidence="2" id="KW-0472">Membrane</keyword>
<evidence type="ECO:0000313" key="4">
    <source>
        <dbReference type="Proteomes" id="UP000184245"/>
    </source>
</evidence>
<gene>
    <name evidence="3" type="ORF">SAMN02745158_02073</name>
</gene>
<proteinExistence type="predicted"/>